<dbReference type="Gene3D" id="3.40.430.10">
    <property type="entry name" value="Dihydrofolate Reductase, subunit A"/>
    <property type="match status" value="1"/>
</dbReference>
<reference evidence="3" key="1">
    <citation type="journal article" date="2019" name="Int. J. Syst. Evol. Microbiol.">
        <title>The Global Catalogue of Microorganisms (GCM) 10K type strain sequencing project: providing services to taxonomists for standard genome sequencing and annotation.</title>
        <authorList>
            <consortium name="The Broad Institute Genomics Platform"/>
            <consortium name="The Broad Institute Genome Sequencing Center for Infectious Disease"/>
            <person name="Wu L."/>
            <person name="Ma J."/>
        </authorList>
    </citation>
    <scope>NUCLEOTIDE SEQUENCE [LARGE SCALE GENOMIC DNA]</scope>
    <source>
        <strain evidence="3">JCM 11496</strain>
    </source>
</reference>
<sequence length="196" mass="21358">MRRGTWQGHVFIGMSVDGMIARADDDLDWLTGNADAPADGASDPEEAGFTEFMRLVDHLVMGRSTYEIVESFGEWPYGDTPVLVLSTTLESDDPRITVVRSLDEALARLDDDGARHVYVDGGRTVRTFLVEGLIDTLTLTRVPVLIGDGKPLFGSVPADILLTHEETKVLSGGAVQSRYRVDGPLSRPPVDSARDD</sequence>
<accession>A0ABW4Q4P6</accession>
<dbReference type="InterPro" id="IPR002734">
    <property type="entry name" value="RibDG_C"/>
</dbReference>
<keyword evidence="3" id="KW-1185">Reference proteome</keyword>
<evidence type="ECO:0000313" key="3">
    <source>
        <dbReference type="Proteomes" id="UP001597307"/>
    </source>
</evidence>
<dbReference type="InterPro" id="IPR024072">
    <property type="entry name" value="DHFR-like_dom_sf"/>
</dbReference>
<dbReference type="PANTHER" id="PTHR38011:SF11">
    <property type="entry name" value="2,5-DIAMINO-6-RIBOSYLAMINO-4(3H)-PYRIMIDINONE 5'-PHOSPHATE REDUCTASE"/>
    <property type="match status" value="1"/>
</dbReference>
<dbReference type="Proteomes" id="UP001597307">
    <property type="component" value="Unassembled WGS sequence"/>
</dbReference>
<evidence type="ECO:0000259" key="1">
    <source>
        <dbReference type="Pfam" id="PF01872"/>
    </source>
</evidence>
<comment type="caution">
    <text evidence="2">The sequence shown here is derived from an EMBL/GenBank/DDBJ whole genome shotgun (WGS) entry which is preliminary data.</text>
</comment>
<feature type="domain" description="Bacterial bifunctional deaminase-reductase C-terminal" evidence="1">
    <location>
        <begin position="11"/>
        <end position="171"/>
    </location>
</feature>
<name>A0ABW4Q4P6_9MICC</name>
<dbReference type="Pfam" id="PF01872">
    <property type="entry name" value="RibD_C"/>
    <property type="match status" value="1"/>
</dbReference>
<dbReference type="EMBL" id="JBHUGA010000006">
    <property type="protein sequence ID" value="MFD1845618.1"/>
    <property type="molecule type" value="Genomic_DNA"/>
</dbReference>
<protein>
    <submittedName>
        <fullName evidence="2">Dihydrofolate reductase family protein</fullName>
    </submittedName>
</protein>
<dbReference type="PANTHER" id="PTHR38011">
    <property type="entry name" value="DIHYDROFOLATE REDUCTASE FAMILY PROTEIN (AFU_ORTHOLOGUE AFUA_8G06820)"/>
    <property type="match status" value="1"/>
</dbReference>
<gene>
    <name evidence="2" type="ORF">ACFSFX_03285</name>
</gene>
<evidence type="ECO:0000313" key="2">
    <source>
        <dbReference type="EMBL" id="MFD1845618.1"/>
    </source>
</evidence>
<dbReference type="SUPFAM" id="SSF53597">
    <property type="entry name" value="Dihydrofolate reductase-like"/>
    <property type="match status" value="1"/>
</dbReference>
<dbReference type="InterPro" id="IPR050765">
    <property type="entry name" value="Riboflavin_Biosynth_HTPR"/>
</dbReference>
<dbReference type="RefSeq" id="WP_343877875.1">
    <property type="nucleotide sequence ID" value="NZ_BAAAIJ010000007.1"/>
</dbReference>
<organism evidence="2 3">
    <name type="scientific">Arthrobacter flavus</name>
    <dbReference type="NCBI Taxonomy" id="95172"/>
    <lineage>
        <taxon>Bacteria</taxon>
        <taxon>Bacillati</taxon>
        <taxon>Actinomycetota</taxon>
        <taxon>Actinomycetes</taxon>
        <taxon>Micrococcales</taxon>
        <taxon>Micrococcaceae</taxon>
        <taxon>Arthrobacter</taxon>
    </lineage>
</organism>
<proteinExistence type="predicted"/>